<dbReference type="InterPro" id="IPR003171">
    <property type="entry name" value="Mehydrof_redctse-like"/>
</dbReference>
<dbReference type="GO" id="GO:0005829">
    <property type="term" value="C:cytosol"/>
    <property type="evidence" value="ECO:0007669"/>
    <property type="project" value="TreeGrafter"/>
</dbReference>
<dbReference type="AlphaFoldDB" id="A0A6J6EIS2"/>
<dbReference type="PANTHER" id="PTHR45754:SF3">
    <property type="entry name" value="METHYLENETETRAHYDROFOLATE REDUCTASE (NADPH)"/>
    <property type="match status" value="1"/>
</dbReference>
<dbReference type="GO" id="GO:0071949">
    <property type="term" value="F:FAD binding"/>
    <property type="evidence" value="ECO:0007669"/>
    <property type="project" value="TreeGrafter"/>
</dbReference>
<dbReference type="GO" id="GO:0004489">
    <property type="term" value="F:methylenetetrahydrofolate reductase [NAD(P)H] activity"/>
    <property type="evidence" value="ECO:0007669"/>
    <property type="project" value="InterPro"/>
</dbReference>
<evidence type="ECO:0000256" key="3">
    <source>
        <dbReference type="ARBA" id="ARBA00006743"/>
    </source>
</evidence>
<evidence type="ECO:0000256" key="6">
    <source>
        <dbReference type="ARBA" id="ARBA00023002"/>
    </source>
</evidence>
<evidence type="ECO:0000256" key="2">
    <source>
        <dbReference type="ARBA" id="ARBA00004777"/>
    </source>
</evidence>
<keyword evidence="6" id="KW-0560">Oxidoreductase</keyword>
<dbReference type="Gene3D" id="3.20.20.220">
    <property type="match status" value="1"/>
</dbReference>
<sequence length="284" mass="30809">MTRQMTVPVSFEVYPPRSPEKLPGLKESIRVLDSVSPDFISVTFGAGGSSTRDSLEVLRFIRDESSATPLAHLTCVGTTRQEASELVVSFLAEGITHFLALRGDLPEGALEHRGELHNAVDLVTLMHELPDMPKPLERIAVAAFPNGHPESDSLDHDVETLLRKQEAGATLAITQLFFFTEDYLTFVGKAHGAGITIPILPGLMPVVSPSRLNRVVELSGENRPAELSEALSSTEDAAAREAIGVDWTAKMVRELVDAGAPGIHLYAFNQHRTVLSVLEQSGVR</sequence>
<proteinExistence type="inferred from homology"/>
<dbReference type="EMBL" id="CAEZTM010000053">
    <property type="protein sequence ID" value="CAB4576461.1"/>
    <property type="molecule type" value="Genomic_DNA"/>
</dbReference>
<name>A0A6J6EIS2_9ZZZZ</name>
<keyword evidence="4" id="KW-0285">Flavoprotein</keyword>
<dbReference type="GO" id="GO:0009086">
    <property type="term" value="P:methionine biosynthetic process"/>
    <property type="evidence" value="ECO:0007669"/>
    <property type="project" value="TreeGrafter"/>
</dbReference>
<comment type="pathway">
    <text evidence="2">One-carbon metabolism; tetrahydrofolate interconversion.</text>
</comment>
<dbReference type="GO" id="GO:0035999">
    <property type="term" value="P:tetrahydrofolate interconversion"/>
    <property type="evidence" value="ECO:0007669"/>
    <property type="project" value="UniProtKB-UniPathway"/>
</dbReference>
<comment type="cofactor">
    <cofactor evidence="1">
        <name>FAD</name>
        <dbReference type="ChEBI" id="CHEBI:57692"/>
    </cofactor>
</comment>
<accession>A0A6J6EIS2</accession>
<dbReference type="PANTHER" id="PTHR45754">
    <property type="entry name" value="METHYLENETETRAHYDROFOLATE REDUCTASE"/>
    <property type="match status" value="1"/>
</dbReference>
<dbReference type="Pfam" id="PF02219">
    <property type="entry name" value="MTHFR"/>
    <property type="match status" value="1"/>
</dbReference>
<dbReference type="InterPro" id="IPR029041">
    <property type="entry name" value="FAD-linked_oxidoreductase-like"/>
</dbReference>
<evidence type="ECO:0000256" key="5">
    <source>
        <dbReference type="ARBA" id="ARBA00022827"/>
    </source>
</evidence>
<protein>
    <submittedName>
        <fullName evidence="7">Unannotated protein</fullName>
    </submittedName>
</protein>
<evidence type="ECO:0000256" key="1">
    <source>
        <dbReference type="ARBA" id="ARBA00001974"/>
    </source>
</evidence>
<dbReference type="CDD" id="cd00537">
    <property type="entry name" value="MTHFR"/>
    <property type="match status" value="1"/>
</dbReference>
<gene>
    <name evidence="7" type="ORF">UFOPK1684_01074</name>
</gene>
<dbReference type="SUPFAM" id="SSF51730">
    <property type="entry name" value="FAD-linked oxidoreductase"/>
    <property type="match status" value="1"/>
</dbReference>
<comment type="similarity">
    <text evidence="3">Belongs to the methylenetetrahydrofolate reductase family.</text>
</comment>
<dbReference type="UniPathway" id="UPA00193"/>
<evidence type="ECO:0000256" key="4">
    <source>
        <dbReference type="ARBA" id="ARBA00022630"/>
    </source>
</evidence>
<evidence type="ECO:0000313" key="7">
    <source>
        <dbReference type="EMBL" id="CAB4576461.1"/>
    </source>
</evidence>
<reference evidence="7" key="1">
    <citation type="submission" date="2020-05" db="EMBL/GenBank/DDBJ databases">
        <authorList>
            <person name="Chiriac C."/>
            <person name="Salcher M."/>
            <person name="Ghai R."/>
            <person name="Kavagutti S V."/>
        </authorList>
    </citation>
    <scope>NUCLEOTIDE SEQUENCE</scope>
</reference>
<keyword evidence="5" id="KW-0274">FAD</keyword>
<organism evidence="7">
    <name type="scientific">freshwater metagenome</name>
    <dbReference type="NCBI Taxonomy" id="449393"/>
    <lineage>
        <taxon>unclassified sequences</taxon>
        <taxon>metagenomes</taxon>
        <taxon>ecological metagenomes</taxon>
    </lineage>
</organism>